<feature type="compositionally biased region" description="Basic and acidic residues" evidence="1">
    <location>
        <begin position="105"/>
        <end position="115"/>
    </location>
</feature>
<proteinExistence type="predicted"/>
<reference evidence="2" key="1">
    <citation type="submission" date="2020-11" db="EMBL/GenBank/DDBJ databases">
        <authorList>
            <person name="Tran Van P."/>
        </authorList>
    </citation>
    <scope>NUCLEOTIDE SEQUENCE</scope>
</reference>
<dbReference type="EMBL" id="OE842596">
    <property type="protein sequence ID" value="CAD7600804.1"/>
    <property type="molecule type" value="Genomic_DNA"/>
</dbReference>
<sequence length="237" mass="26452">MRRVTLKSSIRGPNKYTRNWEDVEAYGKPVVVPSRGGLRRGGRGGRHPDSEEEFPPLVSPPNTPESAKQPDELQTVTYSNRVADRRGEPRNMKKEAFPPLQSDQNNHESGYRSEEMYSNTTPREENKSTKNTSINAWRKGVNNAQGLEEEIVPSATNWKNSNNARDKMTSPDLAGANYRPLYVASQSSGEDLKIKTPNPLGRAVHPIIDLHAEFPRDGETSTCPTTSPAKWKVTTPL</sequence>
<name>A0A7R9K2I0_TIMGE</name>
<accession>A0A7R9K2I0</accession>
<feature type="region of interest" description="Disordered" evidence="1">
    <location>
        <begin position="153"/>
        <end position="174"/>
    </location>
</feature>
<feature type="compositionally biased region" description="Polar residues" evidence="1">
    <location>
        <begin position="154"/>
        <end position="163"/>
    </location>
</feature>
<gene>
    <name evidence="2" type="ORF">TGEB3V08_LOCUS7713</name>
</gene>
<feature type="compositionally biased region" description="Basic and acidic residues" evidence="1">
    <location>
        <begin position="82"/>
        <end position="96"/>
    </location>
</feature>
<evidence type="ECO:0000313" key="2">
    <source>
        <dbReference type="EMBL" id="CAD7600804.1"/>
    </source>
</evidence>
<feature type="region of interest" description="Disordered" evidence="1">
    <location>
        <begin position="213"/>
        <end position="237"/>
    </location>
</feature>
<organism evidence="2">
    <name type="scientific">Timema genevievae</name>
    <name type="common">Walking stick</name>
    <dbReference type="NCBI Taxonomy" id="629358"/>
    <lineage>
        <taxon>Eukaryota</taxon>
        <taxon>Metazoa</taxon>
        <taxon>Ecdysozoa</taxon>
        <taxon>Arthropoda</taxon>
        <taxon>Hexapoda</taxon>
        <taxon>Insecta</taxon>
        <taxon>Pterygota</taxon>
        <taxon>Neoptera</taxon>
        <taxon>Polyneoptera</taxon>
        <taxon>Phasmatodea</taxon>
        <taxon>Timematodea</taxon>
        <taxon>Timematoidea</taxon>
        <taxon>Timematidae</taxon>
        <taxon>Timema</taxon>
    </lineage>
</organism>
<evidence type="ECO:0000256" key="1">
    <source>
        <dbReference type="SAM" id="MobiDB-lite"/>
    </source>
</evidence>
<dbReference type="AlphaFoldDB" id="A0A7R9K2I0"/>
<protein>
    <submittedName>
        <fullName evidence="2">Uncharacterized protein</fullName>
    </submittedName>
</protein>
<feature type="region of interest" description="Disordered" evidence="1">
    <location>
        <begin position="26"/>
        <end position="135"/>
    </location>
</feature>